<comment type="catalytic activity">
    <reaction evidence="6">
        <text>orotidine 5'-phosphate + diphosphate = orotate + 5-phospho-alpha-D-ribose 1-diphosphate</text>
        <dbReference type="Rhea" id="RHEA:10380"/>
        <dbReference type="ChEBI" id="CHEBI:30839"/>
        <dbReference type="ChEBI" id="CHEBI:33019"/>
        <dbReference type="ChEBI" id="CHEBI:57538"/>
        <dbReference type="ChEBI" id="CHEBI:58017"/>
        <dbReference type="EC" id="2.4.2.10"/>
    </reaction>
</comment>
<keyword evidence="5 6" id="KW-0665">Pyrimidine biosynthesis</keyword>
<dbReference type="RefSeq" id="WP_379749363.1">
    <property type="nucleotide sequence ID" value="NZ_JBHTCP010000016.1"/>
</dbReference>
<dbReference type="PANTHER" id="PTHR19278:SF9">
    <property type="entry name" value="URIDINE 5'-MONOPHOSPHATE SYNTHASE"/>
    <property type="match status" value="1"/>
</dbReference>
<dbReference type="NCBIfam" id="TIGR00336">
    <property type="entry name" value="pyrE"/>
    <property type="match status" value="1"/>
</dbReference>
<dbReference type="EC" id="2.4.2.10" evidence="2 6"/>
<feature type="domain" description="Phosphoribosyltransferase" evidence="7">
    <location>
        <begin position="64"/>
        <end position="150"/>
    </location>
</feature>
<dbReference type="SUPFAM" id="SSF53271">
    <property type="entry name" value="PRTase-like"/>
    <property type="match status" value="1"/>
</dbReference>
<name>A0ABW2NNP7_9BACL</name>
<comment type="subunit">
    <text evidence="6">Homodimer.</text>
</comment>
<dbReference type="PANTHER" id="PTHR19278">
    <property type="entry name" value="OROTATE PHOSPHORIBOSYLTRANSFERASE"/>
    <property type="match status" value="1"/>
</dbReference>
<dbReference type="Gene3D" id="3.40.50.2020">
    <property type="match status" value="1"/>
</dbReference>
<dbReference type="Pfam" id="PF00156">
    <property type="entry name" value="Pribosyltran"/>
    <property type="match status" value="1"/>
</dbReference>
<feature type="binding site" evidence="6">
    <location>
        <position position="94"/>
    </location>
    <ligand>
        <name>5-phospho-alpha-D-ribose 1-diphosphate</name>
        <dbReference type="ChEBI" id="CHEBI:58017"/>
        <note>ligand shared between dimeric partners</note>
    </ligand>
</feature>
<organism evidence="8 9">
    <name type="scientific">Fictibacillus iocasae</name>
    <dbReference type="NCBI Taxonomy" id="2715437"/>
    <lineage>
        <taxon>Bacteria</taxon>
        <taxon>Bacillati</taxon>
        <taxon>Bacillota</taxon>
        <taxon>Bacilli</taxon>
        <taxon>Bacillales</taxon>
        <taxon>Fictibacillaceae</taxon>
        <taxon>Fictibacillus</taxon>
    </lineage>
</organism>
<evidence type="ECO:0000313" key="8">
    <source>
        <dbReference type="EMBL" id="MFC7372109.1"/>
    </source>
</evidence>
<sequence>MKSLIAEHLLNIQAVSLSPDQPYTWSSGMLSPIYCDNRITLGFPKVRNAIVEGFVNIIKQSYPEADVIAGTATAGIPHAALIADKLQLPMCYVRGEAKAHGKGKQIEGLAEKGSKAVVIEDLISTGKSSLQAAKALEEKGVEVLGIAAIFTYELAAADIKFAEQNIRVQTLTDFSTLVEEALKLGSIDNGELKLLQSWKRDPQGWLAAPR</sequence>
<evidence type="ECO:0000259" key="7">
    <source>
        <dbReference type="Pfam" id="PF00156"/>
    </source>
</evidence>
<evidence type="ECO:0000256" key="1">
    <source>
        <dbReference type="ARBA" id="ARBA00004889"/>
    </source>
</evidence>
<proteinExistence type="inferred from homology"/>
<keyword evidence="3 6" id="KW-0328">Glycosyltransferase</keyword>
<dbReference type="EMBL" id="JBHTCP010000016">
    <property type="protein sequence ID" value="MFC7372109.1"/>
    <property type="molecule type" value="Genomic_DNA"/>
</dbReference>
<evidence type="ECO:0000256" key="2">
    <source>
        <dbReference type="ARBA" id="ARBA00011971"/>
    </source>
</evidence>
<evidence type="ECO:0000313" key="9">
    <source>
        <dbReference type="Proteomes" id="UP001596549"/>
    </source>
</evidence>
<dbReference type="InterPro" id="IPR023031">
    <property type="entry name" value="OPRT"/>
</dbReference>
<evidence type="ECO:0000256" key="6">
    <source>
        <dbReference type="HAMAP-Rule" id="MF_01208"/>
    </source>
</evidence>
<evidence type="ECO:0000256" key="4">
    <source>
        <dbReference type="ARBA" id="ARBA00022679"/>
    </source>
</evidence>
<feature type="binding site" description="in other chain" evidence="6">
    <location>
        <begin position="120"/>
        <end position="128"/>
    </location>
    <ligand>
        <name>5-phospho-alpha-D-ribose 1-diphosphate</name>
        <dbReference type="ChEBI" id="CHEBI:58017"/>
        <note>ligand shared between dimeric partners</note>
    </ligand>
</feature>
<evidence type="ECO:0000256" key="3">
    <source>
        <dbReference type="ARBA" id="ARBA00022676"/>
    </source>
</evidence>
<dbReference type="GO" id="GO:0004588">
    <property type="term" value="F:orotate phosphoribosyltransferase activity"/>
    <property type="evidence" value="ECO:0007669"/>
    <property type="project" value="UniProtKB-EC"/>
</dbReference>
<comment type="pathway">
    <text evidence="1 6">Pyrimidine metabolism; UMP biosynthesis via de novo pathway; UMP from orotate: step 1/2.</text>
</comment>
<feature type="binding site" evidence="6">
    <location>
        <position position="98"/>
    </location>
    <ligand>
        <name>5-phospho-alpha-D-ribose 1-diphosphate</name>
        <dbReference type="ChEBI" id="CHEBI:58017"/>
        <note>ligand shared between dimeric partners</note>
    </ligand>
</feature>
<comment type="function">
    <text evidence="6">Catalyzes the transfer of a ribosyl phosphate group from 5-phosphoribose 1-diphosphate to orotate, leading to the formation of orotidine monophosphate (OMP).</text>
</comment>
<gene>
    <name evidence="6 8" type="primary">pyrE</name>
    <name evidence="8" type="ORF">ACFQPF_10480</name>
</gene>
<accession>A0ABW2NNP7</accession>
<feature type="binding site" evidence="6">
    <location>
        <position position="124"/>
    </location>
    <ligand>
        <name>orotate</name>
        <dbReference type="ChEBI" id="CHEBI:30839"/>
    </ligand>
</feature>
<feature type="binding site" evidence="6">
    <location>
        <position position="100"/>
    </location>
    <ligand>
        <name>5-phospho-alpha-D-ribose 1-diphosphate</name>
        <dbReference type="ChEBI" id="CHEBI:58017"/>
        <note>ligand shared between dimeric partners</note>
    </ligand>
</feature>
<dbReference type="HAMAP" id="MF_01208">
    <property type="entry name" value="PyrE"/>
    <property type="match status" value="1"/>
</dbReference>
<comment type="cofactor">
    <cofactor evidence="6">
        <name>Mg(2+)</name>
        <dbReference type="ChEBI" id="CHEBI:18420"/>
    </cofactor>
</comment>
<keyword evidence="6" id="KW-0460">Magnesium</keyword>
<dbReference type="InterPro" id="IPR000836">
    <property type="entry name" value="PRTase_dom"/>
</dbReference>
<dbReference type="InterPro" id="IPR004467">
    <property type="entry name" value="Or_phspho_trans_dom"/>
</dbReference>
<keyword evidence="9" id="KW-1185">Reference proteome</keyword>
<dbReference type="InterPro" id="IPR029057">
    <property type="entry name" value="PRTase-like"/>
</dbReference>
<comment type="similarity">
    <text evidence="6">Belongs to the purine/pyrimidine phosphoribosyltransferase family. PyrE subfamily.</text>
</comment>
<protein>
    <recommendedName>
        <fullName evidence="2 6">Orotate phosphoribosyltransferase</fullName>
        <shortName evidence="6">OPRT</shortName>
        <shortName evidence="6">OPRTase</shortName>
        <ecNumber evidence="2 6">2.4.2.10</ecNumber>
    </recommendedName>
</protein>
<keyword evidence="4 6" id="KW-0808">Transferase</keyword>
<comment type="caution">
    <text evidence="6">Lacks conserved residue(s) required for the propagation of feature annotation.</text>
</comment>
<dbReference type="Proteomes" id="UP001596549">
    <property type="component" value="Unassembled WGS sequence"/>
</dbReference>
<comment type="caution">
    <text evidence="8">The sequence shown here is derived from an EMBL/GenBank/DDBJ whole genome shotgun (WGS) entry which is preliminary data.</text>
</comment>
<dbReference type="CDD" id="cd06223">
    <property type="entry name" value="PRTases_typeI"/>
    <property type="match status" value="1"/>
</dbReference>
<evidence type="ECO:0000256" key="5">
    <source>
        <dbReference type="ARBA" id="ARBA00022975"/>
    </source>
</evidence>
<reference evidence="9" key="1">
    <citation type="journal article" date="2019" name="Int. J. Syst. Evol. Microbiol.">
        <title>The Global Catalogue of Microorganisms (GCM) 10K type strain sequencing project: providing services to taxonomists for standard genome sequencing and annotation.</title>
        <authorList>
            <consortium name="The Broad Institute Genomics Platform"/>
            <consortium name="The Broad Institute Genome Sequencing Center for Infectious Disease"/>
            <person name="Wu L."/>
            <person name="Ma J."/>
        </authorList>
    </citation>
    <scope>NUCLEOTIDE SEQUENCE [LARGE SCALE GENOMIC DNA]</scope>
    <source>
        <strain evidence="9">NBRC 106396</strain>
    </source>
</reference>